<dbReference type="OrthoDB" id="1286709at2759"/>
<sequence length="184" mass="20730">MNGNFKVYSLSALFNKQQPKEELFDVDCPISSACVVGSAKGLVCLFNQRETCILNPTFRKSKKLYVMWGSSLAAKCGFGYDESHDDYKAQFISCCRNSSHHVVNIYSLRSDSWTTVHEHFQGIFLINCLGKYVNGKLYWASSTGISTYIVSKIISFDLADETWGSVALPFVDKTSLISNRESWE</sequence>
<keyword evidence="3" id="KW-1185">Reference proteome</keyword>
<evidence type="ECO:0000313" key="3">
    <source>
        <dbReference type="Proteomes" id="UP000224567"/>
    </source>
</evidence>
<protein>
    <recommendedName>
        <fullName evidence="1">F-box associated beta-propeller type 1 domain-containing protein</fullName>
    </recommendedName>
</protein>
<evidence type="ECO:0000313" key="2">
    <source>
        <dbReference type="EMBL" id="PHT33883.1"/>
    </source>
</evidence>
<reference evidence="2 3" key="1">
    <citation type="journal article" date="2017" name="Genome Biol.">
        <title>New reference genome sequences of hot pepper reveal the massive evolution of plant disease-resistance genes by retroduplication.</title>
        <authorList>
            <person name="Kim S."/>
            <person name="Park J."/>
            <person name="Yeom S.I."/>
            <person name="Kim Y.M."/>
            <person name="Seo E."/>
            <person name="Kim K.T."/>
            <person name="Kim M.S."/>
            <person name="Lee J.M."/>
            <person name="Cheong K."/>
            <person name="Shin H.S."/>
            <person name="Kim S.B."/>
            <person name="Han K."/>
            <person name="Lee J."/>
            <person name="Park M."/>
            <person name="Lee H.A."/>
            <person name="Lee H.Y."/>
            <person name="Lee Y."/>
            <person name="Oh S."/>
            <person name="Lee J.H."/>
            <person name="Choi E."/>
            <person name="Choi E."/>
            <person name="Lee S.E."/>
            <person name="Jeon J."/>
            <person name="Kim H."/>
            <person name="Choi G."/>
            <person name="Song H."/>
            <person name="Lee J."/>
            <person name="Lee S.C."/>
            <person name="Kwon J.K."/>
            <person name="Lee H.Y."/>
            <person name="Koo N."/>
            <person name="Hong Y."/>
            <person name="Kim R.W."/>
            <person name="Kang W.H."/>
            <person name="Huh J.H."/>
            <person name="Kang B.C."/>
            <person name="Yang T.J."/>
            <person name="Lee Y.H."/>
            <person name="Bennetzen J.L."/>
            <person name="Choi D."/>
        </authorList>
    </citation>
    <scope>NUCLEOTIDE SEQUENCE [LARGE SCALE GENOMIC DNA]</scope>
    <source>
        <strain evidence="3">cv. PBC81</strain>
    </source>
</reference>
<gene>
    <name evidence="2" type="ORF">CQW23_25683</name>
</gene>
<dbReference type="InterPro" id="IPR006527">
    <property type="entry name" value="F-box-assoc_dom_typ1"/>
</dbReference>
<dbReference type="EMBL" id="MLFT02000011">
    <property type="protein sequence ID" value="PHT33883.1"/>
    <property type="molecule type" value="Genomic_DNA"/>
</dbReference>
<name>A0A2G2VLP2_CAPBA</name>
<dbReference type="Pfam" id="PF07734">
    <property type="entry name" value="FBA_1"/>
    <property type="match status" value="1"/>
</dbReference>
<dbReference type="Proteomes" id="UP000224567">
    <property type="component" value="Unassembled WGS sequence"/>
</dbReference>
<proteinExistence type="predicted"/>
<dbReference type="InterPro" id="IPR050796">
    <property type="entry name" value="SCF_F-box_component"/>
</dbReference>
<accession>A0A2G2VLP2</accession>
<reference evidence="3" key="2">
    <citation type="journal article" date="2017" name="J. Anim. Genet.">
        <title>Multiple reference genome sequences of hot pepper reveal the massive evolution of plant disease resistance genes by retroduplication.</title>
        <authorList>
            <person name="Kim S."/>
            <person name="Park J."/>
            <person name="Yeom S.-I."/>
            <person name="Kim Y.-M."/>
            <person name="Seo E."/>
            <person name="Kim K.-T."/>
            <person name="Kim M.-S."/>
            <person name="Lee J.M."/>
            <person name="Cheong K."/>
            <person name="Shin H.-S."/>
            <person name="Kim S.-B."/>
            <person name="Han K."/>
            <person name="Lee J."/>
            <person name="Park M."/>
            <person name="Lee H.-A."/>
            <person name="Lee H.-Y."/>
            <person name="Lee Y."/>
            <person name="Oh S."/>
            <person name="Lee J.H."/>
            <person name="Choi E."/>
            <person name="Choi E."/>
            <person name="Lee S.E."/>
            <person name="Jeon J."/>
            <person name="Kim H."/>
            <person name="Choi G."/>
            <person name="Song H."/>
            <person name="Lee J."/>
            <person name="Lee S.-C."/>
            <person name="Kwon J.-K."/>
            <person name="Lee H.-Y."/>
            <person name="Koo N."/>
            <person name="Hong Y."/>
            <person name="Kim R.W."/>
            <person name="Kang W.-H."/>
            <person name="Huh J.H."/>
            <person name="Kang B.-C."/>
            <person name="Yang T.-J."/>
            <person name="Lee Y.-H."/>
            <person name="Bennetzen J.L."/>
            <person name="Choi D."/>
        </authorList>
    </citation>
    <scope>NUCLEOTIDE SEQUENCE [LARGE SCALE GENOMIC DNA]</scope>
    <source>
        <strain evidence="3">cv. PBC81</strain>
    </source>
</reference>
<feature type="domain" description="F-box associated beta-propeller type 1" evidence="1">
    <location>
        <begin position="4"/>
        <end position="173"/>
    </location>
</feature>
<dbReference type="PANTHER" id="PTHR31672">
    <property type="entry name" value="BNACNNG10540D PROTEIN"/>
    <property type="match status" value="1"/>
</dbReference>
<dbReference type="AlphaFoldDB" id="A0A2G2VLP2"/>
<evidence type="ECO:0000259" key="1">
    <source>
        <dbReference type="Pfam" id="PF07734"/>
    </source>
</evidence>
<organism evidence="2 3">
    <name type="scientific">Capsicum baccatum</name>
    <name type="common">Peruvian pepper</name>
    <dbReference type="NCBI Taxonomy" id="33114"/>
    <lineage>
        <taxon>Eukaryota</taxon>
        <taxon>Viridiplantae</taxon>
        <taxon>Streptophyta</taxon>
        <taxon>Embryophyta</taxon>
        <taxon>Tracheophyta</taxon>
        <taxon>Spermatophyta</taxon>
        <taxon>Magnoliopsida</taxon>
        <taxon>eudicotyledons</taxon>
        <taxon>Gunneridae</taxon>
        <taxon>Pentapetalae</taxon>
        <taxon>asterids</taxon>
        <taxon>lamiids</taxon>
        <taxon>Solanales</taxon>
        <taxon>Solanaceae</taxon>
        <taxon>Solanoideae</taxon>
        <taxon>Capsiceae</taxon>
        <taxon>Capsicum</taxon>
    </lineage>
</organism>
<dbReference type="PANTHER" id="PTHR31672:SF13">
    <property type="entry name" value="F-BOX PROTEIN CPR30-LIKE"/>
    <property type="match status" value="1"/>
</dbReference>
<dbReference type="InterPro" id="IPR017451">
    <property type="entry name" value="F-box-assoc_interact_dom"/>
</dbReference>
<comment type="caution">
    <text evidence="2">The sequence shown here is derived from an EMBL/GenBank/DDBJ whole genome shotgun (WGS) entry which is preliminary data.</text>
</comment>
<dbReference type="NCBIfam" id="TIGR01640">
    <property type="entry name" value="F_box_assoc_1"/>
    <property type="match status" value="1"/>
</dbReference>